<sequence length="139" mass="14934">MVLIELAISRSDIDLDIVITLVSMSIESTSSIIEVEIIVTPSEVLIFFFAESMLAAIPADVGVPIIPIKSEVGLIRGTLKIMLAISTKLVKVPTTSVIPIIPPRGKNLINNFKSVSSPAVKSSIIEAMVEIANIFSFIK</sequence>
<reference evidence="1 2" key="1">
    <citation type="submission" date="2009-01" db="EMBL/GenBank/DDBJ databases">
        <authorList>
            <person name="Fraser-Liggett C.M."/>
            <person name="Mongodin E.F."/>
            <person name="Casjens B."/>
            <person name="Dunn J."/>
            <person name="Luft B."/>
            <person name="Qiu W."/>
            <person name="Schutzer S."/>
            <person name="Sebastian Y."/>
        </authorList>
    </citation>
    <scope>NUCLEOTIDE SEQUENCE [LARGE SCALE GENOMIC DNA]</scope>
    <source>
        <strain evidence="1 2">VS116</strain>
    </source>
</reference>
<gene>
    <name evidence="1" type="ORF">BVAVS116_0450</name>
</gene>
<dbReference type="AlphaFoldDB" id="D6RXT4"/>
<dbReference type="HOGENOM" id="CLU_1841272_0_0_12"/>
<dbReference type="EMBL" id="ABCY02000001">
    <property type="protein sequence ID" value="EEF81390.1"/>
    <property type="molecule type" value="Genomic_DNA"/>
</dbReference>
<keyword evidence="2" id="KW-1185">Reference proteome</keyword>
<organism evidence="1 2">
    <name type="scientific">Borreliella valaisiana VS116</name>
    <dbReference type="NCBI Taxonomy" id="445987"/>
    <lineage>
        <taxon>Bacteria</taxon>
        <taxon>Pseudomonadati</taxon>
        <taxon>Spirochaetota</taxon>
        <taxon>Spirochaetia</taxon>
        <taxon>Spirochaetales</taxon>
        <taxon>Borreliaceae</taxon>
        <taxon>Borreliella</taxon>
    </lineage>
</organism>
<proteinExistence type="predicted"/>
<dbReference type="Proteomes" id="UP000006163">
    <property type="component" value="Unassembled WGS sequence"/>
</dbReference>
<protein>
    <submittedName>
        <fullName evidence="1">Uncharacterized protein</fullName>
    </submittedName>
</protein>
<accession>D6RXT4</accession>
<evidence type="ECO:0000313" key="1">
    <source>
        <dbReference type="EMBL" id="EEF81390.1"/>
    </source>
</evidence>
<comment type="caution">
    <text evidence="1">The sequence shown here is derived from an EMBL/GenBank/DDBJ whole genome shotgun (WGS) entry which is preliminary data.</text>
</comment>
<evidence type="ECO:0000313" key="2">
    <source>
        <dbReference type="Proteomes" id="UP000006163"/>
    </source>
</evidence>
<name>D6RXT4_BORVA</name>